<dbReference type="EMBL" id="CAUEEQ010011037">
    <property type="protein sequence ID" value="CAJ0934908.1"/>
    <property type="molecule type" value="Genomic_DNA"/>
</dbReference>
<gene>
    <name evidence="2" type="ORF">RIMI_LOCUS6179636</name>
</gene>
<name>A0ABN9L8W3_9NEOB</name>
<sequence length="228" mass="24860">MPRVARSVTAAINPVCPQLFTIDAAYAASKVKGSNVKHKKKIKNHYILTFHRLSHSSRHSGNRSMQAAGSGGKDGMRKGPAMTSRSCDCDLITGPALPTLGPEAAECTAHRRHDYKGSLERSWSHSNSDRTAACSAQELRTSEANPFRKRDSEVLVLVESEEEEEMQEVGDSVANTQSTIAEISSPAAANGNVYKHEVLFHSPPDNISSDLLYELPEETKDENLVEGL</sequence>
<dbReference type="Proteomes" id="UP001176940">
    <property type="component" value="Unassembled WGS sequence"/>
</dbReference>
<evidence type="ECO:0000313" key="2">
    <source>
        <dbReference type="EMBL" id="CAJ0934908.1"/>
    </source>
</evidence>
<proteinExistence type="predicted"/>
<organism evidence="2 3">
    <name type="scientific">Ranitomeya imitator</name>
    <name type="common">mimic poison frog</name>
    <dbReference type="NCBI Taxonomy" id="111125"/>
    <lineage>
        <taxon>Eukaryota</taxon>
        <taxon>Metazoa</taxon>
        <taxon>Chordata</taxon>
        <taxon>Craniata</taxon>
        <taxon>Vertebrata</taxon>
        <taxon>Euteleostomi</taxon>
        <taxon>Amphibia</taxon>
        <taxon>Batrachia</taxon>
        <taxon>Anura</taxon>
        <taxon>Neobatrachia</taxon>
        <taxon>Hyloidea</taxon>
        <taxon>Dendrobatidae</taxon>
        <taxon>Dendrobatinae</taxon>
        <taxon>Ranitomeya</taxon>
    </lineage>
</organism>
<evidence type="ECO:0000313" key="3">
    <source>
        <dbReference type="Proteomes" id="UP001176940"/>
    </source>
</evidence>
<evidence type="ECO:0000256" key="1">
    <source>
        <dbReference type="SAM" id="MobiDB-lite"/>
    </source>
</evidence>
<feature type="region of interest" description="Disordered" evidence="1">
    <location>
        <begin position="54"/>
        <end position="81"/>
    </location>
</feature>
<keyword evidence="3" id="KW-1185">Reference proteome</keyword>
<comment type="caution">
    <text evidence="2">The sequence shown here is derived from an EMBL/GenBank/DDBJ whole genome shotgun (WGS) entry which is preliminary data.</text>
</comment>
<reference evidence="2" key="1">
    <citation type="submission" date="2023-07" db="EMBL/GenBank/DDBJ databases">
        <authorList>
            <person name="Stuckert A."/>
        </authorList>
    </citation>
    <scope>NUCLEOTIDE SEQUENCE</scope>
</reference>
<accession>A0ABN9L8W3</accession>
<protein>
    <submittedName>
        <fullName evidence="2">Uncharacterized protein</fullName>
    </submittedName>
</protein>